<evidence type="ECO:0000256" key="1">
    <source>
        <dbReference type="SAM" id="MobiDB-lite"/>
    </source>
</evidence>
<evidence type="ECO:0000313" key="4">
    <source>
        <dbReference type="Proteomes" id="UP000218263"/>
    </source>
</evidence>
<feature type="compositionally biased region" description="Basic and acidic residues" evidence="1">
    <location>
        <begin position="183"/>
        <end position="197"/>
    </location>
</feature>
<organism evidence="3 4">
    <name type="scientific">Mucilaginibacter gotjawali</name>
    <dbReference type="NCBI Taxonomy" id="1550579"/>
    <lineage>
        <taxon>Bacteria</taxon>
        <taxon>Pseudomonadati</taxon>
        <taxon>Bacteroidota</taxon>
        <taxon>Sphingobacteriia</taxon>
        <taxon>Sphingobacteriales</taxon>
        <taxon>Sphingobacteriaceae</taxon>
        <taxon>Mucilaginibacter</taxon>
    </lineage>
</organism>
<evidence type="ECO:0000256" key="2">
    <source>
        <dbReference type="SAM" id="SignalP"/>
    </source>
</evidence>
<gene>
    <name evidence="3" type="ORF">MgSA37_02963</name>
</gene>
<feature type="signal peptide" evidence="2">
    <location>
        <begin position="1"/>
        <end position="27"/>
    </location>
</feature>
<sequence>MQTNKMKKIIFTAVLAISCLSIKFADAQVSVGVGLNISSQPDWGPTGYNNAGYYYIPDIGAYYDVNAHEYIYMEHNAWVHRGYLPPRYRNYNLYGGYKVVINDRDPWLRDNDYRGRYASYRGRHDQAMIRNSRDARYRNHWMGVRNERMRNQNIRARRENMRERNMNRRDRNMNQRMRQQNQRMREDNRRDKHDDKH</sequence>
<protein>
    <submittedName>
        <fullName evidence="3">Uncharacterized protein</fullName>
    </submittedName>
</protein>
<dbReference type="AlphaFoldDB" id="A0A0X8X347"/>
<feature type="chain" id="PRO_5007071445" evidence="2">
    <location>
        <begin position="28"/>
        <end position="197"/>
    </location>
</feature>
<dbReference type="Proteomes" id="UP000218263">
    <property type="component" value="Chromosome"/>
</dbReference>
<evidence type="ECO:0000313" key="3">
    <source>
        <dbReference type="EMBL" id="BAU54785.1"/>
    </source>
</evidence>
<feature type="region of interest" description="Disordered" evidence="1">
    <location>
        <begin position="153"/>
        <end position="197"/>
    </location>
</feature>
<keyword evidence="4" id="KW-1185">Reference proteome</keyword>
<dbReference type="PROSITE" id="PS51257">
    <property type="entry name" value="PROKAR_LIPOPROTEIN"/>
    <property type="match status" value="1"/>
</dbReference>
<dbReference type="KEGG" id="mgot:MgSA37_02963"/>
<reference evidence="3 4" key="1">
    <citation type="submission" date="2015-12" db="EMBL/GenBank/DDBJ databases">
        <title>Genome sequence of Mucilaginibacter gotjawali.</title>
        <authorList>
            <person name="Lee J.S."/>
            <person name="Lee K.C."/>
            <person name="Kim K.K."/>
            <person name="Lee B.W."/>
        </authorList>
    </citation>
    <scope>NUCLEOTIDE SEQUENCE [LARGE SCALE GENOMIC DNA]</scope>
    <source>
        <strain evidence="3 4">SA3-7</strain>
    </source>
</reference>
<feature type="compositionally biased region" description="Basic and acidic residues" evidence="1">
    <location>
        <begin position="153"/>
        <end position="173"/>
    </location>
</feature>
<dbReference type="EMBL" id="AP017313">
    <property type="protein sequence ID" value="BAU54785.1"/>
    <property type="molecule type" value="Genomic_DNA"/>
</dbReference>
<keyword evidence="2" id="KW-0732">Signal</keyword>
<name>A0A0X8X347_9SPHI</name>
<proteinExistence type="predicted"/>
<accession>A0A0X8X347</accession>